<geneLocation type="mitochondrion" evidence="1"/>
<proteinExistence type="predicted"/>
<sequence length="73" mass="8436">MPTFSPRECRTSSPSHRRHRPCPLISCFRSEKIFGRVTAVFLINRLPTPILYHLSPFHPCSGIVVWVIPLYLC</sequence>
<evidence type="ECO:0000313" key="1">
    <source>
        <dbReference type="EMBL" id="ART31757.1"/>
    </source>
</evidence>
<dbReference type="AlphaFoldDB" id="A0A1Y0B2Z1"/>
<reference evidence="1" key="1">
    <citation type="submission" date="2017-03" db="EMBL/GenBank/DDBJ databases">
        <title>The mitochondrial genome of the carnivorous plant Utricularia reniformis (Lentibulariaceae): structure, comparative analysis and evolutionary landmarks.</title>
        <authorList>
            <person name="Silva S.R."/>
            <person name="Alvarenga D.O."/>
            <person name="Michael T.P."/>
            <person name="Miranda V.F.O."/>
            <person name="Varani A.M."/>
        </authorList>
    </citation>
    <scope>NUCLEOTIDE SEQUENCE</scope>
</reference>
<name>A0A1Y0B2Z1_9LAMI</name>
<protein>
    <submittedName>
        <fullName evidence="1">Uncharacterized protein</fullName>
    </submittedName>
</protein>
<organism evidence="1">
    <name type="scientific">Utricularia reniformis</name>
    <dbReference type="NCBI Taxonomy" id="192314"/>
    <lineage>
        <taxon>Eukaryota</taxon>
        <taxon>Viridiplantae</taxon>
        <taxon>Streptophyta</taxon>
        <taxon>Embryophyta</taxon>
        <taxon>Tracheophyta</taxon>
        <taxon>Spermatophyta</taxon>
        <taxon>Magnoliopsida</taxon>
        <taxon>eudicotyledons</taxon>
        <taxon>Gunneridae</taxon>
        <taxon>Pentapetalae</taxon>
        <taxon>asterids</taxon>
        <taxon>lamiids</taxon>
        <taxon>Lamiales</taxon>
        <taxon>Lentibulariaceae</taxon>
        <taxon>Utricularia</taxon>
    </lineage>
</organism>
<accession>A0A1Y0B2Z1</accession>
<keyword evidence="1" id="KW-0496">Mitochondrion</keyword>
<dbReference type="EMBL" id="KY774314">
    <property type="protein sequence ID" value="ART31757.1"/>
    <property type="molecule type" value="Genomic_DNA"/>
</dbReference>
<gene>
    <name evidence="1" type="ORF">AEK19_MT1571</name>
</gene>